<sequence>MDRSTEDGTRLGAHGPLAVAVRQARAERGLTLRAAAEQIGMPFRTLHRIERGHGFDAVHAPALRRWLRAAGEGSSQ</sequence>
<dbReference type="CDD" id="cd00093">
    <property type="entry name" value="HTH_XRE"/>
    <property type="match status" value="1"/>
</dbReference>
<keyword evidence="3" id="KW-1185">Reference proteome</keyword>
<evidence type="ECO:0000313" key="2">
    <source>
        <dbReference type="EMBL" id="MCM0618765.1"/>
    </source>
</evidence>
<dbReference type="Gene3D" id="1.10.260.40">
    <property type="entry name" value="lambda repressor-like DNA-binding domains"/>
    <property type="match status" value="1"/>
</dbReference>
<dbReference type="Proteomes" id="UP001139485">
    <property type="component" value="Unassembled WGS sequence"/>
</dbReference>
<feature type="domain" description="HTH cro/C1-type" evidence="1">
    <location>
        <begin position="21"/>
        <end position="52"/>
    </location>
</feature>
<dbReference type="InterPro" id="IPR001387">
    <property type="entry name" value="Cro/C1-type_HTH"/>
</dbReference>
<dbReference type="EMBL" id="JAMOIL010000001">
    <property type="protein sequence ID" value="MCM0618765.1"/>
    <property type="molecule type" value="Genomic_DNA"/>
</dbReference>
<dbReference type="PROSITE" id="PS50943">
    <property type="entry name" value="HTH_CROC1"/>
    <property type="match status" value="1"/>
</dbReference>
<evidence type="ECO:0000259" key="1">
    <source>
        <dbReference type="PROSITE" id="PS50943"/>
    </source>
</evidence>
<protein>
    <submittedName>
        <fullName evidence="2">Helix-turn-helix transcriptional regulator</fullName>
    </submittedName>
</protein>
<dbReference type="GO" id="GO:0003677">
    <property type="term" value="F:DNA binding"/>
    <property type="evidence" value="ECO:0007669"/>
    <property type="project" value="InterPro"/>
</dbReference>
<dbReference type="AlphaFoldDB" id="A0A9X2D3V7"/>
<organism evidence="2 3">
    <name type="scientific">Nocardioides bruguierae</name>
    <dbReference type="NCBI Taxonomy" id="2945102"/>
    <lineage>
        <taxon>Bacteria</taxon>
        <taxon>Bacillati</taxon>
        <taxon>Actinomycetota</taxon>
        <taxon>Actinomycetes</taxon>
        <taxon>Propionibacteriales</taxon>
        <taxon>Nocardioidaceae</taxon>
        <taxon>Nocardioides</taxon>
    </lineage>
</organism>
<dbReference type="InterPro" id="IPR010982">
    <property type="entry name" value="Lambda_DNA-bd_dom_sf"/>
</dbReference>
<dbReference type="RefSeq" id="WP_250825735.1">
    <property type="nucleotide sequence ID" value="NZ_JAMOIL010000001.1"/>
</dbReference>
<evidence type="ECO:0000313" key="3">
    <source>
        <dbReference type="Proteomes" id="UP001139485"/>
    </source>
</evidence>
<gene>
    <name evidence="2" type="ORF">M8330_00485</name>
</gene>
<accession>A0A9X2D3V7</accession>
<name>A0A9X2D3V7_9ACTN</name>
<reference evidence="2" key="1">
    <citation type="submission" date="2022-05" db="EMBL/GenBank/DDBJ databases">
        <authorList>
            <person name="Tuo L."/>
        </authorList>
    </citation>
    <scope>NUCLEOTIDE SEQUENCE</scope>
    <source>
        <strain evidence="2">BSK12Z-4</strain>
    </source>
</reference>
<proteinExistence type="predicted"/>
<comment type="caution">
    <text evidence="2">The sequence shown here is derived from an EMBL/GenBank/DDBJ whole genome shotgun (WGS) entry which is preliminary data.</text>
</comment>
<dbReference type="Pfam" id="PF13560">
    <property type="entry name" value="HTH_31"/>
    <property type="match status" value="1"/>
</dbReference>
<dbReference type="SUPFAM" id="SSF47413">
    <property type="entry name" value="lambda repressor-like DNA-binding domains"/>
    <property type="match status" value="1"/>
</dbReference>